<dbReference type="Pfam" id="PF01118">
    <property type="entry name" value="Semialdhyde_dh"/>
    <property type="match status" value="1"/>
</dbReference>
<dbReference type="InterPro" id="IPR012280">
    <property type="entry name" value="Semialdhyde_DH_dimer_dom"/>
</dbReference>
<dbReference type="GO" id="GO:0071266">
    <property type="term" value="P:'de novo' L-methionine biosynthetic process"/>
    <property type="evidence" value="ECO:0007669"/>
    <property type="project" value="UniProtKB-UniRule"/>
</dbReference>
<comment type="function">
    <text evidence="15">Catalyzes the NADPH-dependent formation of L-aspartate-semialdehyde (L-ASA) by the reductive dephosphorylation of L-aspartyl-4-phosphate.</text>
</comment>
<dbReference type="CDD" id="cd02316">
    <property type="entry name" value="VcASADH2_like_N"/>
    <property type="match status" value="1"/>
</dbReference>
<evidence type="ECO:0000256" key="9">
    <source>
        <dbReference type="ARBA" id="ARBA00022857"/>
    </source>
</evidence>
<evidence type="ECO:0000256" key="11">
    <source>
        <dbReference type="ARBA" id="ARBA00023002"/>
    </source>
</evidence>
<dbReference type="Gene3D" id="3.30.360.10">
    <property type="entry name" value="Dihydrodipicolinate Reductase, domain 2"/>
    <property type="match status" value="1"/>
</dbReference>
<evidence type="ECO:0000256" key="16">
    <source>
        <dbReference type="PIRSR" id="PIRSR000148-1"/>
    </source>
</evidence>
<dbReference type="UniPathway" id="UPA00034">
    <property type="reaction ID" value="UER00016"/>
</dbReference>
<accession>A0A498RD28</accession>
<evidence type="ECO:0000256" key="14">
    <source>
        <dbReference type="ARBA" id="ARBA00047891"/>
    </source>
</evidence>
<dbReference type="UniPathway" id="UPA00051">
    <property type="reaction ID" value="UER00464"/>
</dbReference>
<dbReference type="UniPathway" id="UPA00050">
    <property type="reaction ID" value="UER00463"/>
</dbReference>
<dbReference type="NCBIfam" id="NF011456">
    <property type="entry name" value="PRK14874.1"/>
    <property type="match status" value="1"/>
</dbReference>
<protein>
    <recommendedName>
        <fullName evidence="6 15">Aspartate-semialdehyde dehydrogenase</fullName>
        <shortName evidence="15">ASA dehydrogenase</shortName>
        <shortName evidence="15">ASADH</shortName>
        <ecNumber evidence="6 15">1.2.1.11</ecNumber>
    </recommendedName>
    <alternativeName>
        <fullName evidence="15">Aspartate-beta-semialdehyde dehydrogenase</fullName>
    </alternativeName>
</protein>
<dbReference type="EMBL" id="UPPP01000083">
    <property type="protein sequence ID" value="VBB08032.1"/>
    <property type="molecule type" value="Genomic_DNA"/>
</dbReference>
<feature type="binding site" evidence="15">
    <location>
        <position position="323"/>
    </location>
    <ligand>
        <name>NADP(+)</name>
        <dbReference type="ChEBI" id="CHEBI:58349"/>
    </ligand>
</feature>
<evidence type="ECO:0000313" key="19">
    <source>
        <dbReference type="Proteomes" id="UP000277811"/>
    </source>
</evidence>
<keyword evidence="19" id="KW-1185">Reference proteome</keyword>
<dbReference type="GO" id="GO:0009097">
    <property type="term" value="P:isoleucine biosynthetic process"/>
    <property type="evidence" value="ECO:0007669"/>
    <property type="project" value="UniProtKB-UniRule"/>
</dbReference>
<evidence type="ECO:0000256" key="7">
    <source>
        <dbReference type="ARBA" id="ARBA00022605"/>
    </source>
</evidence>
<dbReference type="PANTHER" id="PTHR46278">
    <property type="entry name" value="DEHYDROGENASE, PUTATIVE-RELATED"/>
    <property type="match status" value="1"/>
</dbReference>
<comment type="catalytic activity">
    <reaction evidence="14 15">
        <text>L-aspartate 4-semialdehyde + phosphate + NADP(+) = 4-phospho-L-aspartate + NADPH + H(+)</text>
        <dbReference type="Rhea" id="RHEA:24284"/>
        <dbReference type="ChEBI" id="CHEBI:15378"/>
        <dbReference type="ChEBI" id="CHEBI:43474"/>
        <dbReference type="ChEBI" id="CHEBI:57535"/>
        <dbReference type="ChEBI" id="CHEBI:57783"/>
        <dbReference type="ChEBI" id="CHEBI:58349"/>
        <dbReference type="ChEBI" id="CHEBI:537519"/>
        <dbReference type="EC" id="1.2.1.11"/>
    </reaction>
</comment>
<keyword evidence="12 15" id="KW-0457">Lysine biosynthesis</keyword>
<comment type="subunit">
    <text evidence="5 15">Homodimer.</text>
</comment>
<feature type="binding site" evidence="15">
    <location>
        <begin position="14"/>
        <end position="17"/>
    </location>
    <ligand>
        <name>NADP(+)</name>
        <dbReference type="ChEBI" id="CHEBI:58349"/>
    </ligand>
</feature>
<name>A0A498RD28_9FIRM</name>
<dbReference type="EC" id="1.2.1.11" evidence="6 15"/>
<dbReference type="AlphaFoldDB" id="A0A498RD28"/>
<evidence type="ECO:0000259" key="17">
    <source>
        <dbReference type="SMART" id="SM00859"/>
    </source>
</evidence>
<dbReference type="PIRSF" id="PIRSF000148">
    <property type="entry name" value="ASA_dh"/>
    <property type="match status" value="1"/>
</dbReference>
<evidence type="ECO:0000256" key="13">
    <source>
        <dbReference type="ARBA" id="ARBA00023167"/>
    </source>
</evidence>
<evidence type="ECO:0000256" key="1">
    <source>
        <dbReference type="ARBA" id="ARBA00005021"/>
    </source>
</evidence>
<dbReference type="SMART" id="SM00859">
    <property type="entry name" value="Semialdhyde_dh"/>
    <property type="match status" value="1"/>
</dbReference>
<evidence type="ECO:0000256" key="6">
    <source>
        <dbReference type="ARBA" id="ARBA00013120"/>
    </source>
</evidence>
<evidence type="ECO:0000256" key="15">
    <source>
        <dbReference type="HAMAP-Rule" id="MF_02121"/>
    </source>
</evidence>
<evidence type="ECO:0000256" key="2">
    <source>
        <dbReference type="ARBA" id="ARBA00005076"/>
    </source>
</evidence>
<dbReference type="InterPro" id="IPR036291">
    <property type="entry name" value="NAD(P)-bd_dom_sf"/>
</dbReference>
<comment type="pathway">
    <text evidence="2 15">Amino-acid biosynthesis; L-lysine biosynthesis via DAP pathway; (S)-tetrahydrodipicolinate from L-aspartate: step 2/4.</text>
</comment>
<gene>
    <name evidence="15" type="primary">asd</name>
    <name evidence="18" type="ORF">LUCI_3297</name>
</gene>
<comment type="pathway">
    <text evidence="3 15">Amino-acid biosynthesis; L-threonine biosynthesis; L-threonine from L-aspartate: step 2/5.</text>
</comment>
<feature type="active site" description="Acyl-thioester intermediate" evidence="15 16">
    <location>
        <position position="130"/>
    </location>
</feature>
<dbReference type="InterPro" id="IPR012080">
    <property type="entry name" value="Asp_semialdehyde_DH"/>
</dbReference>
<dbReference type="PANTHER" id="PTHR46278:SF2">
    <property type="entry name" value="ASPARTATE-SEMIALDEHYDE DEHYDROGENASE"/>
    <property type="match status" value="1"/>
</dbReference>
<evidence type="ECO:0000256" key="3">
    <source>
        <dbReference type="ARBA" id="ARBA00005097"/>
    </source>
</evidence>
<evidence type="ECO:0000256" key="4">
    <source>
        <dbReference type="ARBA" id="ARBA00010584"/>
    </source>
</evidence>
<keyword evidence="9 15" id="KW-0521">NADP</keyword>
<dbReference type="GO" id="GO:0019877">
    <property type="term" value="P:diaminopimelate biosynthetic process"/>
    <property type="evidence" value="ECO:0007669"/>
    <property type="project" value="UniProtKB-UniRule"/>
</dbReference>
<feature type="domain" description="Semialdehyde dehydrogenase NAD-binding" evidence="17">
    <location>
        <begin position="7"/>
        <end position="121"/>
    </location>
</feature>
<dbReference type="Proteomes" id="UP000277811">
    <property type="component" value="Unassembled WGS sequence"/>
</dbReference>
<evidence type="ECO:0000256" key="5">
    <source>
        <dbReference type="ARBA" id="ARBA00011738"/>
    </source>
</evidence>
<dbReference type="Pfam" id="PF02774">
    <property type="entry name" value="Semialdhyde_dhC"/>
    <property type="match status" value="1"/>
</dbReference>
<feature type="binding site" evidence="15">
    <location>
        <position position="157"/>
    </location>
    <ligand>
        <name>substrate</name>
    </ligand>
</feature>
<sequence>MRMKKFNVAILGATGAVGQEFLKLIAERNFPYNELKLLASERSAGKQIDFRGKTYTVEQAAPDSFKDVQIALFAGGAASKIFAPEAVKRGAVVIDNSSAFRMDPDVPLVVPEVNPEALKKHKGIIANPNCSTIIMVMALKPIYDKAGIKRIVVSTYQAVSGAGKEAIDELTDQTRAVMAEQEVKATILPGASLSKHYQIAFNLLPQIDVFVAENYTKEEMKMVHETHKILNDPSIGITATTVRVPVYRSHSESVNIEMKRPLSIEETKEILAAFPGVIVQDDPAEMLYPMPLTASDRNEVFVGRIRPDHTVKYGLNLWVVGDQIRKGAALNALQIAEHMIDQNLI</sequence>
<comment type="similarity">
    <text evidence="4 15">Belongs to the aspartate-semialdehyde dehydrogenase family.</text>
</comment>
<dbReference type="GO" id="GO:0004073">
    <property type="term" value="F:aspartate-semialdehyde dehydrogenase activity"/>
    <property type="evidence" value="ECO:0007669"/>
    <property type="project" value="UniProtKB-UniRule"/>
</dbReference>
<dbReference type="InterPro" id="IPR005986">
    <property type="entry name" value="Asp_semialdehyde_DH_beta"/>
</dbReference>
<comment type="pathway">
    <text evidence="1 15">Amino-acid biosynthesis; L-methionine biosynthesis via de novo pathway; L-homoserine from L-aspartate: step 2/3.</text>
</comment>
<dbReference type="GO" id="GO:0009088">
    <property type="term" value="P:threonine biosynthetic process"/>
    <property type="evidence" value="ECO:0007669"/>
    <property type="project" value="UniProtKB-UniRule"/>
</dbReference>
<dbReference type="CDD" id="cd18131">
    <property type="entry name" value="ASADH_C_bac_euk_like"/>
    <property type="match status" value="1"/>
</dbReference>
<evidence type="ECO:0000313" key="18">
    <source>
        <dbReference type="EMBL" id="VBB08032.1"/>
    </source>
</evidence>
<dbReference type="InterPro" id="IPR000534">
    <property type="entry name" value="Semialdehyde_DH_NAD-bd"/>
</dbReference>
<feature type="binding site" evidence="15">
    <location>
        <position position="101"/>
    </location>
    <ligand>
        <name>phosphate</name>
        <dbReference type="ChEBI" id="CHEBI:43474"/>
    </ligand>
</feature>
<dbReference type="GO" id="GO:0051287">
    <property type="term" value="F:NAD binding"/>
    <property type="evidence" value="ECO:0007669"/>
    <property type="project" value="InterPro"/>
</dbReference>
<keyword evidence="13 15" id="KW-0486">Methionine biosynthesis</keyword>
<dbReference type="GO" id="GO:0050661">
    <property type="term" value="F:NADP binding"/>
    <property type="evidence" value="ECO:0007669"/>
    <property type="project" value="UniProtKB-UniRule"/>
</dbReference>
<dbReference type="GO" id="GO:0046983">
    <property type="term" value="F:protein dimerization activity"/>
    <property type="evidence" value="ECO:0007669"/>
    <property type="project" value="InterPro"/>
</dbReference>
<dbReference type="SUPFAM" id="SSF51735">
    <property type="entry name" value="NAD(P)-binding Rossmann-fold domains"/>
    <property type="match status" value="1"/>
</dbReference>
<organism evidence="18 19">
    <name type="scientific">Lucifera butyrica</name>
    <dbReference type="NCBI Taxonomy" id="1351585"/>
    <lineage>
        <taxon>Bacteria</taxon>
        <taxon>Bacillati</taxon>
        <taxon>Bacillota</taxon>
        <taxon>Negativicutes</taxon>
        <taxon>Veillonellales</taxon>
        <taxon>Veillonellaceae</taxon>
        <taxon>Lucifera</taxon>
    </lineage>
</organism>
<feature type="binding site" evidence="15">
    <location>
        <begin position="160"/>
        <end position="161"/>
    </location>
    <ligand>
        <name>NADP(+)</name>
        <dbReference type="ChEBI" id="CHEBI:58349"/>
    </ligand>
</feature>
<dbReference type="GO" id="GO:0009089">
    <property type="term" value="P:lysine biosynthetic process via diaminopimelate"/>
    <property type="evidence" value="ECO:0007669"/>
    <property type="project" value="UniProtKB-UniRule"/>
</dbReference>
<keyword evidence="10 15" id="KW-0220">Diaminopimelate biosynthesis</keyword>
<dbReference type="NCBIfam" id="TIGR01296">
    <property type="entry name" value="asd_B"/>
    <property type="match status" value="1"/>
</dbReference>
<keyword evidence="7 15" id="KW-0028">Amino-acid biosynthesis</keyword>
<feature type="binding site" evidence="15">
    <location>
        <begin position="42"/>
        <end position="43"/>
    </location>
    <ligand>
        <name>NADP(+)</name>
        <dbReference type="ChEBI" id="CHEBI:58349"/>
    </ligand>
</feature>
<keyword evidence="8 15" id="KW-0791">Threonine biosynthesis</keyword>
<evidence type="ECO:0000256" key="10">
    <source>
        <dbReference type="ARBA" id="ARBA00022915"/>
    </source>
</evidence>
<dbReference type="Gene3D" id="3.40.50.720">
    <property type="entry name" value="NAD(P)-binding Rossmann-like Domain"/>
    <property type="match status" value="1"/>
</dbReference>
<keyword evidence="11 15" id="KW-0560">Oxidoreductase</keyword>
<feature type="active site" description="Proton acceptor" evidence="15 16">
    <location>
        <position position="250"/>
    </location>
</feature>
<reference evidence="18 19" key="1">
    <citation type="submission" date="2018-06" db="EMBL/GenBank/DDBJ databases">
        <authorList>
            <person name="Strepis N."/>
        </authorList>
    </citation>
    <scope>NUCLEOTIDE SEQUENCE [LARGE SCALE GENOMIC DNA]</scope>
    <source>
        <strain evidence="18">LUCI</strain>
    </source>
</reference>
<dbReference type="SUPFAM" id="SSF55347">
    <property type="entry name" value="Glyceraldehyde-3-phosphate dehydrogenase-like, C-terminal domain"/>
    <property type="match status" value="1"/>
</dbReference>
<feature type="binding site" evidence="15">
    <location>
        <position position="243"/>
    </location>
    <ligand>
        <name>substrate</name>
    </ligand>
</feature>
<comment type="caution">
    <text evidence="15">Lacks conserved residue(s) required for the propagation of feature annotation.</text>
</comment>
<dbReference type="HAMAP" id="MF_02121">
    <property type="entry name" value="ASADH"/>
    <property type="match status" value="1"/>
</dbReference>
<proteinExistence type="inferred from homology"/>
<evidence type="ECO:0000256" key="8">
    <source>
        <dbReference type="ARBA" id="ARBA00022697"/>
    </source>
</evidence>
<evidence type="ECO:0000256" key="12">
    <source>
        <dbReference type="ARBA" id="ARBA00023154"/>
    </source>
</evidence>